<organism evidence="1 2">
    <name type="scientific">Pseudoflavonifractor capillosus ATCC 29799</name>
    <dbReference type="NCBI Taxonomy" id="411467"/>
    <lineage>
        <taxon>Bacteria</taxon>
        <taxon>Bacillati</taxon>
        <taxon>Bacillota</taxon>
        <taxon>Clostridia</taxon>
        <taxon>Eubacteriales</taxon>
        <taxon>Oscillospiraceae</taxon>
        <taxon>Pseudoflavonifractor</taxon>
    </lineage>
</organism>
<dbReference type="AlphaFoldDB" id="A6P075"/>
<comment type="caution">
    <text evidence="1">The sequence shown here is derived from an EMBL/GenBank/DDBJ whole genome shotgun (WGS) entry which is preliminary data.</text>
</comment>
<reference evidence="1 2" key="1">
    <citation type="submission" date="2007-04" db="EMBL/GenBank/DDBJ databases">
        <authorList>
            <person name="Fulton L."/>
            <person name="Clifton S."/>
            <person name="Fulton B."/>
            <person name="Xu J."/>
            <person name="Minx P."/>
            <person name="Pepin K.H."/>
            <person name="Johnson M."/>
            <person name="Thiruvilangam P."/>
            <person name="Bhonagiri V."/>
            <person name="Nash W.E."/>
            <person name="Mardis E.R."/>
            <person name="Wilson R.K."/>
        </authorList>
    </citation>
    <scope>NUCLEOTIDE SEQUENCE [LARGE SCALE GENOMIC DNA]</scope>
    <source>
        <strain evidence="1 2">ATCC 29799</strain>
    </source>
</reference>
<reference evidence="1 2" key="2">
    <citation type="submission" date="2007-06" db="EMBL/GenBank/DDBJ databases">
        <title>Draft genome sequence of Pseudoflavonifractor capillosus ATCC 29799.</title>
        <authorList>
            <person name="Sudarsanam P."/>
            <person name="Ley R."/>
            <person name="Guruge J."/>
            <person name="Turnbaugh P.J."/>
            <person name="Mahowald M."/>
            <person name="Liep D."/>
            <person name="Gordon J."/>
        </authorList>
    </citation>
    <scope>NUCLEOTIDE SEQUENCE [LARGE SCALE GENOMIC DNA]</scope>
    <source>
        <strain evidence="1 2">ATCC 29799</strain>
    </source>
</reference>
<evidence type="ECO:0000313" key="2">
    <source>
        <dbReference type="Proteomes" id="UP000003639"/>
    </source>
</evidence>
<dbReference type="STRING" id="411467.BACCAP_03883"/>
<dbReference type="EMBL" id="AAXG02000041">
    <property type="protein sequence ID" value="EDM98225.1"/>
    <property type="molecule type" value="Genomic_DNA"/>
</dbReference>
<dbReference type="Proteomes" id="UP000003639">
    <property type="component" value="Unassembled WGS sequence"/>
</dbReference>
<protein>
    <submittedName>
        <fullName evidence="1">Uncharacterized protein</fullName>
    </submittedName>
</protein>
<sequence>MFTHLENIIALPLPILNRFLPPAVGLPKIFLPIQHSGPPAECRKAAVLYIEAVWVSYLVPKMRSPASAPAG</sequence>
<proteinExistence type="predicted"/>
<keyword evidence="2" id="KW-1185">Reference proteome</keyword>
<gene>
    <name evidence="1" type="ORF">BACCAP_03883</name>
</gene>
<evidence type="ECO:0000313" key="1">
    <source>
        <dbReference type="EMBL" id="EDM98225.1"/>
    </source>
</evidence>
<accession>A6P075</accession>
<name>A6P075_9FIRM</name>